<gene>
    <name evidence="2" type="ORF">BTUL_0155g00180</name>
</gene>
<evidence type="ECO:0000313" key="3">
    <source>
        <dbReference type="Proteomes" id="UP000297777"/>
    </source>
</evidence>
<dbReference type="OrthoDB" id="3520056at2759"/>
<proteinExistence type="predicted"/>
<name>A0A4Z1EH34_9HELO</name>
<evidence type="ECO:0000313" key="2">
    <source>
        <dbReference type="EMBL" id="TGO09763.1"/>
    </source>
</evidence>
<evidence type="ECO:0000256" key="1">
    <source>
        <dbReference type="SAM" id="MobiDB-lite"/>
    </source>
</evidence>
<keyword evidence="3" id="KW-1185">Reference proteome</keyword>
<sequence length="394" mass="45041">MNKRGLSSESNDSDLVKLCAFLLPEVQRIVNDRRVSENSPIRPLLEDILRHDGIIPVLREFPQAIQYPSVRRTHPSGESNTEFSRTLVPNFNESIEDDGKTVRDYLRNRPANNSSHYPVIRTASRPPSKYIGAAVVPPSRPIKSVLDLSKKPIPSTSEISQIPPLKDRRIYFLKRHETSDVPYLAQTEFPEFITVGEEKFFQMCPFAGFAFDVKRIGMFSDPDDKAIYDPESTRNKKRCIGKAKIVYLTNLIDSTYFREIRGSQSPYVIRILCGWSIEKIWLNTRTWVLFVDGKSFEERIPSEVELDEVCMLGSFLGANTEGTAILRKRYRNHRSKEYKSNSTTSGNSLLSKRALQSGESPMDEAQSKRLRGNDYVADEVQNVTSDLGWRHRVD</sequence>
<dbReference type="AlphaFoldDB" id="A0A4Z1EH34"/>
<reference evidence="2 3" key="1">
    <citation type="submission" date="2017-12" db="EMBL/GenBank/DDBJ databases">
        <title>Comparative genomics of Botrytis spp.</title>
        <authorList>
            <person name="Valero-Jimenez C.A."/>
            <person name="Tapia P."/>
            <person name="Veloso J."/>
            <person name="Silva-Moreno E."/>
            <person name="Staats M."/>
            <person name="Valdes J.H."/>
            <person name="Van Kan J.A.L."/>
        </authorList>
    </citation>
    <scope>NUCLEOTIDE SEQUENCE [LARGE SCALE GENOMIC DNA]</scope>
    <source>
        <strain evidence="2 3">Bt9001</strain>
    </source>
</reference>
<accession>A0A4Z1EH34</accession>
<dbReference type="EMBL" id="PQXH01000155">
    <property type="protein sequence ID" value="TGO09763.1"/>
    <property type="molecule type" value="Genomic_DNA"/>
</dbReference>
<comment type="caution">
    <text evidence="2">The sequence shown here is derived from an EMBL/GenBank/DDBJ whole genome shotgun (WGS) entry which is preliminary data.</text>
</comment>
<feature type="region of interest" description="Disordered" evidence="1">
    <location>
        <begin position="336"/>
        <end position="377"/>
    </location>
</feature>
<protein>
    <submittedName>
        <fullName evidence="2">Uncharacterized protein</fullName>
    </submittedName>
</protein>
<dbReference type="Proteomes" id="UP000297777">
    <property type="component" value="Unassembled WGS sequence"/>
</dbReference>
<feature type="compositionally biased region" description="Low complexity" evidence="1">
    <location>
        <begin position="340"/>
        <end position="352"/>
    </location>
</feature>
<organism evidence="2 3">
    <name type="scientific">Botrytis tulipae</name>
    <dbReference type="NCBI Taxonomy" id="87230"/>
    <lineage>
        <taxon>Eukaryota</taxon>
        <taxon>Fungi</taxon>
        <taxon>Dikarya</taxon>
        <taxon>Ascomycota</taxon>
        <taxon>Pezizomycotina</taxon>
        <taxon>Leotiomycetes</taxon>
        <taxon>Helotiales</taxon>
        <taxon>Sclerotiniaceae</taxon>
        <taxon>Botrytis</taxon>
    </lineage>
</organism>